<feature type="repeat" description="ANK" evidence="3">
    <location>
        <begin position="495"/>
        <end position="527"/>
    </location>
</feature>
<evidence type="ECO:0000256" key="3">
    <source>
        <dbReference type="PROSITE-ProRule" id="PRU00023"/>
    </source>
</evidence>
<dbReference type="PROSITE" id="PS50088">
    <property type="entry name" value="ANK_REPEAT"/>
    <property type="match status" value="4"/>
</dbReference>
<feature type="repeat" description="ANK" evidence="3">
    <location>
        <begin position="462"/>
        <end position="494"/>
    </location>
</feature>
<dbReference type="Pfam" id="PF12796">
    <property type="entry name" value="Ank_2"/>
    <property type="match status" value="2"/>
</dbReference>
<dbReference type="Gene3D" id="1.25.40.20">
    <property type="entry name" value="Ankyrin repeat-containing domain"/>
    <property type="match status" value="2"/>
</dbReference>
<evidence type="ECO:0000313" key="5">
    <source>
        <dbReference type="EMBL" id="KAF9748924.1"/>
    </source>
</evidence>
<dbReference type="PANTHER" id="PTHR24166">
    <property type="entry name" value="ROLLING PEBBLES, ISOFORM B"/>
    <property type="match status" value="1"/>
</dbReference>
<dbReference type="InterPro" id="IPR002110">
    <property type="entry name" value="Ankyrin_rpt"/>
</dbReference>
<feature type="repeat" description="ANK" evidence="3">
    <location>
        <begin position="539"/>
        <end position="571"/>
    </location>
</feature>
<keyword evidence="1" id="KW-0677">Repeat</keyword>
<accession>A0A8H7N4H8</accession>
<feature type="coiled-coil region" evidence="4">
    <location>
        <begin position="68"/>
        <end position="102"/>
    </location>
</feature>
<dbReference type="InterPro" id="IPR036770">
    <property type="entry name" value="Ankyrin_rpt-contain_sf"/>
</dbReference>
<dbReference type="PROSITE" id="PS50297">
    <property type="entry name" value="ANK_REP_REGION"/>
    <property type="match status" value="3"/>
</dbReference>
<dbReference type="AlphaFoldDB" id="A0A8H7N4H8"/>
<evidence type="ECO:0000256" key="4">
    <source>
        <dbReference type="SAM" id="Coils"/>
    </source>
</evidence>
<sequence length="824" mass="92273">MSGLEVLGAVAAAVQLTQLTAKTVGFVRKISEIGSQYSDLCDEINFIKDICDEVQKHSSTGNITAGFLVQKKELLESTKMTLEEISKQLEVIKEKSERFTKQGEPEASKTKWIIREGKIAALLEKAQKAKTNLSISMNIQSAIEIGETNKTMQAMSLQIHEIYKLMSQRMLTQECAVIFARDKSPIQQADVNLMGIREFEVGDQDPGSDRMEPQAGEPLTIAVTDQTIGRTTAWMALQKKCSYECRCRCHAKLCQLSIGPLRLRFRPPTATSKWERGCGCNKSEVLSVGWRLPGQRYPDVLASSQTHSLYALRPARTIPWAQVEWRYPDLPVYYFRRALQWGMVLYPDDQDEAGLLFVEHLIDYGAFEILELLLTEWRTILPKQRFSRSIGCRARRLMRDRNCNESQGRLLKQVINYTEDGPEPETTPLHEAASQGWGIEEAVEALEIQSHTADALNTPDETGYTALHVALLKRHHECARVLIEAGADVNRQAANGFTPLMLAIAHQDIEMMRLLLLRGDSCSKTDRRERCHANEKNRNGRTALHVAAVSCNPEAVQLLLDEGASASERDSYGYTPLHYVALQVGSDSNGISQVGCILELLLGAGRADINAIDFYGQPPLMLAVARNRLAVTQHLINAGASHTSVTTKSENLLHHAAFYSSLDMLQLLHHLDLSRISVRLHDIGGDNPWDVFKRRLHRPPEHELHGRIPTKEEGDAFVNLYRGIRDRNIEDDCSLLTQALNSLMSANPAASCRHLSKLIENKETCGELAPAGFYSGIKGNINAGDYETAIKCIEEDLHDLRDELTTDPWDQTSRWDSLGPLVFR</sequence>
<evidence type="ECO:0000313" key="6">
    <source>
        <dbReference type="Proteomes" id="UP000616885"/>
    </source>
</evidence>
<evidence type="ECO:0000256" key="2">
    <source>
        <dbReference type="ARBA" id="ARBA00023043"/>
    </source>
</evidence>
<keyword evidence="2 3" id="KW-0040">ANK repeat</keyword>
<reference evidence="5" key="1">
    <citation type="submission" date="2020-10" db="EMBL/GenBank/DDBJ databases">
        <title>High-Quality Genome Resource of Clonostachys rosea strain S41 by Oxford Nanopore Long-Read Sequencing.</title>
        <authorList>
            <person name="Wang H."/>
        </authorList>
    </citation>
    <scope>NUCLEOTIDE SEQUENCE</scope>
    <source>
        <strain evidence="5">S41</strain>
    </source>
</reference>
<dbReference type="SUPFAM" id="SSF48403">
    <property type="entry name" value="Ankyrin repeat"/>
    <property type="match status" value="1"/>
</dbReference>
<dbReference type="Proteomes" id="UP000616885">
    <property type="component" value="Unassembled WGS sequence"/>
</dbReference>
<dbReference type="EMBL" id="JADCTT010000008">
    <property type="protein sequence ID" value="KAF9748924.1"/>
    <property type="molecule type" value="Genomic_DNA"/>
</dbReference>
<gene>
    <name evidence="5" type="ORF">IM811_016719</name>
</gene>
<protein>
    <recommendedName>
        <fullName evidence="7">Fungal N-terminal domain-containing protein</fullName>
    </recommendedName>
</protein>
<dbReference type="InterPro" id="IPR050889">
    <property type="entry name" value="Dendritic_Spine_Reg/Scaffold"/>
</dbReference>
<feature type="repeat" description="ANK" evidence="3">
    <location>
        <begin position="615"/>
        <end position="647"/>
    </location>
</feature>
<name>A0A8H7N4H8_BIOOC</name>
<dbReference type="PANTHER" id="PTHR24166:SF48">
    <property type="entry name" value="PROTEIN VAPYRIN"/>
    <property type="match status" value="1"/>
</dbReference>
<dbReference type="SMART" id="SM00248">
    <property type="entry name" value="ANK"/>
    <property type="match status" value="6"/>
</dbReference>
<evidence type="ECO:0008006" key="7">
    <source>
        <dbReference type="Google" id="ProtNLM"/>
    </source>
</evidence>
<evidence type="ECO:0000256" key="1">
    <source>
        <dbReference type="ARBA" id="ARBA00022737"/>
    </source>
</evidence>
<proteinExistence type="predicted"/>
<organism evidence="5 6">
    <name type="scientific">Bionectria ochroleuca</name>
    <name type="common">Gliocladium roseum</name>
    <dbReference type="NCBI Taxonomy" id="29856"/>
    <lineage>
        <taxon>Eukaryota</taxon>
        <taxon>Fungi</taxon>
        <taxon>Dikarya</taxon>
        <taxon>Ascomycota</taxon>
        <taxon>Pezizomycotina</taxon>
        <taxon>Sordariomycetes</taxon>
        <taxon>Hypocreomycetidae</taxon>
        <taxon>Hypocreales</taxon>
        <taxon>Bionectriaceae</taxon>
        <taxon>Clonostachys</taxon>
    </lineage>
</organism>
<keyword evidence="4" id="KW-0175">Coiled coil</keyword>
<comment type="caution">
    <text evidence="5">The sequence shown here is derived from an EMBL/GenBank/DDBJ whole genome shotgun (WGS) entry which is preliminary data.</text>
</comment>